<gene>
    <name evidence="1" type="ORF">GCG54_00007677</name>
</gene>
<keyword evidence="2" id="KW-1185">Reference proteome</keyword>
<protein>
    <submittedName>
        <fullName evidence="1">Uncharacterized protein</fullName>
    </submittedName>
</protein>
<organism evidence="1 2">
    <name type="scientific">Colletotrichum gloeosporioides</name>
    <name type="common">Anthracnose fungus</name>
    <name type="synonym">Glomerella cingulata</name>
    <dbReference type="NCBI Taxonomy" id="474922"/>
    <lineage>
        <taxon>Eukaryota</taxon>
        <taxon>Fungi</taxon>
        <taxon>Dikarya</taxon>
        <taxon>Ascomycota</taxon>
        <taxon>Pezizomycotina</taxon>
        <taxon>Sordariomycetes</taxon>
        <taxon>Hypocreomycetidae</taxon>
        <taxon>Glomerellales</taxon>
        <taxon>Glomerellaceae</taxon>
        <taxon>Colletotrichum</taxon>
        <taxon>Colletotrichum gloeosporioides species complex</taxon>
    </lineage>
</organism>
<comment type="caution">
    <text evidence="1">The sequence shown here is derived from an EMBL/GenBank/DDBJ whole genome shotgun (WGS) entry which is preliminary data.</text>
</comment>
<dbReference type="AlphaFoldDB" id="A0A8H4CPW4"/>
<evidence type="ECO:0000313" key="2">
    <source>
        <dbReference type="Proteomes" id="UP000613401"/>
    </source>
</evidence>
<proteinExistence type="predicted"/>
<dbReference type="GeneID" id="69014820"/>
<dbReference type="RefSeq" id="XP_045267100.1">
    <property type="nucleotide sequence ID" value="XM_045407655.1"/>
</dbReference>
<dbReference type="EMBL" id="WVTB01000027">
    <property type="protein sequence ID" value="KAF3807941.1"/>
    <property type="molecule type" value="Genomic_DNA"/>
</dbReference>
<name>A0A8H4CPW4_COLGL</name>
<reference evidence="1" key="2">
    <citation type="submission" date="2020-03" db="EMBL/GenBank/DDBJ databases">
        <authorList>
            <person name="Fu F.-F."/>
            <person name="Chen J."/>
        </authorList>
    </citation>
    <scope>NUCLEOTIDE SEQUENCE</scope>
    <source>
        <strain evidence="1">Lc1</strain>
    </source>
</reference>
<accession>A0A8H4CPW4</accession>
<sequence>MPDIFAQASSIYIWHSPASNNSHHFIDMAERIDSNAFRLNNMSSDSRVVRPPGDAGDDNALQLLAELLTDTSFHSSTLLKAI</sequence>
<reference evidence="1" key="1">
    <citation type="journal article" date="2020" name="Phytopathology">
        <title>Genome sequence and comparative analysis of Colletotrichum gloeosporioides isolated from Liriodendron leaves.</title>
        <authorList>
            <person name="Fu F.F."/>
            <person name="Hao Z."/>
            <person name="Wang P."/>
            <person name="Lu Y."/>
            <person name="Xue L.J."/>
            <person name="Wei G."/>
            <person name="Tian Y."/>
            <person name="Baishi H."/>
            <person name="Xu H."/>
            <person name="Shi J."/>
            <person name="Cheng T."/>
            <person name="Wang G."/>
            <person name="Yi Y."/>
            <person name="Chen J."/>
        </authorList>
    </citation>
    <scope>NUCLEOTIDE SEQUENCE</scope>
    <source>
        <strain evidence="1">Lc1</strain>
    </source>
</reference>
<dbReference type="Proteomes" id="UP000613401">
    <property type="component" value="Unassembled WGS sequence"/>
</dbReference>
<evidence type="ECO:0000313" key="1">
    <source>
        <dbReference type="EMBL" id="KAF3807941.1"/>
    </source>
</evidence>